<dbReference type="EMBL" id="VDCV01000002">
    <property type="protein sequence ID" value="KAB5569670.1"/>
    <property type="molecule type" value="Genomic_DNA"/>
</dbReference>
<dbReference type="Gene3D" id="1.25.10.10">
    <property type="entry name" value="Leucine-rich Repeat Variant"/>
    <property type="match status" value="1"/>
</dbReference>
<evidence type="ECO:0000256" key="4">
    <source>
        <dbReference type="ARBA" id="ARBA00022490"/>
    </source>
</evidence>
<dbReference type="InterPro" id="IPR001494">
    <property type="entry name" value="Importin-beta_N"/>
</dbReference>
<evidence type="ECO:0000256" key="6">
    <source>
        <dbReference type="ARBA" id="ARBA00023242"/>
    </source>
</evidence>
<dbReference type="InterPro" id="IPR016024">
    <property type="entry name" value="ARM-type_fold"/>
</dbReference>
<dbReference type="Pfam" id="PF03810">
    <property type="entry name" value="IBN_N"/>
    <property type="match status" value="1"/>
</dbReference>
<keyword evidence="10" id="KW-1185">Reference proteome</keyword>
<evidence type="ECO:0000256" key="2">
    <source>
        <dbReference type="ARBA" id="ARBA00004496"/>
    </source>
</evidence>
<sequence>MDLPSLAVVLQAALSPNPDERKAAELRLDQFQYTPQHLVRLLQIIVDNNCDMAVRQVASIHFKNFIAKNWAPHEPGELPKISASDKAMVRDHILVFLVQVPPLLRVQLGECLKTMIHADYPEQWPHLLDWIKHNLQDQQVYGALFVLRILSRKYEFKSDEERTPVYHIVEETFSHLLNIFSKLVQISNPSLEVADLIKLICKIFWSSIYLEIPKQLFDPNVFNAWMVLFLNVLERPLPVEGQPVDPELRKSWGWWKVKKWTVHILNRLYTRFGDLKLQNPENKAFAQMFQNNFAGKILECHLNLLNVIRAGGYLPDRVINLILQYLSNSWGQELGIKAGCCDYTSLDGLEIEAYISKNSMYNLLQPRLDVLLFEIVFPLMCFNDNDQKLWDEDPHEYVRKGYGEYQNPVPLFEKLRCYGIIVELVGDIIEDLYSPRTASMDFVSELVRKRGKENLQKFILFIVEIFKRYDEAPVEYKHYRQKDGALLAIGALCDKLKQTDPYKSELERMLVQHVFPEFSSPVGHLRAKAAWVAGQYAHINFSDQNNFRKSLHSVVSGLRDPELPVRVDSVFALRCFVEACKDLNEIRPILPQLLDEFFKLMNEVENEDLVFTLETIVDKFGEEMAPYALGLCQNLAAAFWRCMNTAEADDEADDPGALAAVGCLRAISTILESVSRLPDLFVQVEPTLLPIMRRMLTTDGQVSTILEFFSSEFGLASLSGCLRFKVFEEVLEIVSYMTFFSPMISMEMWSLWPLMIEALGEWAIDFFPNILVPLDNYISRGTAHFLACREPDYQQSLWKMISSIMVDGNLEDSDIEPAPKLIEVVFQNCKGQVDQWVEPYISITVQRLRRTDKLYLKCLLMQVAVNVPNPNCEQTGLECASGKLLVADALYYNAALTLSILHRLGVSAEVFTLWFQMLEQVKKSGARANFKREHDKKVCCLGLTSLLALPADQLPGDALGRVFRATLDLLVQYKDQLAGLSLSLYSPCSFPSAMIFLQYMFGSISIFLWTLCLGAEAAKEEEAEDLDDMDGFQTDDEDDDADESDKEMGVEAEDGDEAESIKLQKLAAQAKSFRPHDEDDDDSDDDYSDDEELQSPIDEVDPFIFFVDTIKGKGNLFCYTMQASDPLRFQNLTQTLDFHFQALANGVAEHAEQRRSMHIALESLPVSLEHLLSSLVMEVIQARRIFRFIVTEEHWMFEFPIRLQIVGQGGCGFLCHGFRLVIAWSIVYKHQDTVVRYGFGDFGLTAEGIQG</sequence>
<dbReference type="InterPro" id="IPR011989">
    <property type="entry name" value="ARM-like"/>
</dbReference>
<reference evidence="10" key="1">
    <citation type="journal article" date="2019" name="Gigascience">
        <title>De novo genome assembly of the endangered Acer yangbiense, a plant species with extremely small populations endemic to Yunnan Province, China.</title>
        <authorList>
            <person name="Yang J."/>
            <person name="Wariss H.M."/>
            <person name="Tao L."/>
            <person name="Zhang R."/>
            <person name="Yun Q."/>
            <person name="Hollingsworth P."/>
            <person name="Dao Z."/>
            <person name="Luo G."/>
            <person name="Guo H."/>
            <person name="Ma Y."/>
            <person name="Sun W."/>
        </authorList>
    </citation>
    <scope>NUCLEOTIDE SEQUENCE [LARGE SCALE GENOMIC DNA]</scope>
    <source>
        <strain evidence="10">cv. br00</strain>
    </source>
</reference>
<dbReference type="SMART" id="SM00913">
    <property type="entry name" value="IBN_N"/>
    <property type="match status" value="1"/>
</dbReference>
<comment type="caution">
    <text evidence="9">The sequence shown here is derived from an EMBL/GenBank/DDBJ whole genome shotgun (WGS) entry which is preliminary data.</text>
</comment>
<evidence type="ECO:0000313" key="10">
    <source>
        <dbReference type="Proteomes" id="UP000326939"/>
    </source>
</evidence>
<keyword evidence="5" id="KW-0653">Protein transport</keyword>
<dbReference type="PANTHER" id="PTHR10997">
    <property type="entry name" value="IMPORTIN-7, 8, 11"/>
    <property type="match status" value="1"/>
</dbReference>
<keyword evidence="3" id="KW-0813">Transport</keyword>
<feature type="domain" description="Importin N-terminal" evidence="8">
    <location>
        <begin position="24"/>
        <end position="99"/>
    </location>
</feature>
<name>A0A5N5NPY3_9ROSI</name>
<protein>
    <recommendedName>
        <fullName evidence="8">Importin N-terminal domain-containing protein</fullName>
    </recommendedName>
</protein>
<gene>
    <name evidence="9" type="ORF">DKX38_003463</name>
</gene>
<evidence type="ECO:0000256" key="1">
    <source>
        <dbReference type="ARBA" id="ARBA00004123"/>
    </source>
</evidence>
<dbReference type="SUPFAM" id="SSF48371">
    <property type="entry name" value="ARM repeat"/>
    <property type="match status" value="1"/>
</dbReference>
<accession>A0A5N5NPY3</accession>
<dbReference type="GO" id="GO:0006606">
    <property type="term" value="P:protein import into nucleus"/>
    <property type="evidence" value="ECO:0007669"/>
    <property type="project" value="TreeGrafter"/>
</dbReference>
<dbReference type="GO" id="GO:0031267">
    <property type="term" value="F:small GTPase binding"/>
    <property type="evidence" value="ECO:0007669"/>
    <property type="project" value="InterPro"/>
</dbReference>
<proteinExistence type="predicted"/>
<dbReference type="GO" id="GO:0005829">
    <property type="term" value="C:cytosol"/>
    <property type="evidence" value="ECO:0007669"/>
    <property type="project" value="TreeGrafter"/>
</dbReference>
<organism evidence="9 10">
    <name type="scientific">Salix brachista</name>
    <dbReference type="NCBI Taxonomy" id="2182728"/>
    <lineage>
        <taxon>Eukaryota</taxon>
        <taxon>Viridiplantae</taxon>
        <taxon>Streptophyta</taxon>
        <taxon>Embryophyta</taxon>
        <taxon>Tracheophyta</taxon>
        <taxon>Spermatophyta</taxon>
        <taxon>Magnoliopsida</taxon>
        <taxon>eudicotyledons</taxon>
        <taxon>Gunneridae</taxon>
        <taxon>Pentapetalae</taxon>
        <taxon>rosids</taxon>
        <taxon>fabids</taxon>
        <taxon>Malpighiales</taxon>
        <taxon>Salicaceae</taxon>
        <taxon>Saliceae</taxon>
        <taxon>Salix</taxon>
    </lineage>
</organism>
<evidence type="ECO:0000259" key="8">
    <source>
        <dbReference type="PROSITE" id="PS50166"/>
    </source>
</evidence>
<evidence type="ECO:0000256" key="7">
    <source>
        <dbReference type="SAM" id="MobiDB-lite"/>
    </source>
</evidence>
<feature type="region of interest" description="Disordered" evidence="7">
    <location>
        <begin position="1070"/>
        <end position="1093"/>
    </location>
</feature>
<keyword evidence="6" id="KW-0539">Nucleus</keyword>
<comment type="subcellular location">
    <subcellularLocation>
        <location evidence="2">Cytoplasm</location>
    </subcellularLocation>
    <subcellularLocation>
        <location evidence="1">Nucleus</location>
    </subcellularLocation>
</comment>
<evidence type="ECO:0000313" key="9">
    <source>
        <dbReference type="EMBL" id="KAB5569670.1"/>
    </source>
</evidence>
<dbReference type="GO" id="GO:0005635">
    <property type="term" value="C:nuclear envelope"/>
    <property type="evidence" value="ECO:0007669"/>
    <property type="project" value="TreeGrafter"/>
</dbReference>
<feature type="region of interest" description="Disordered" evidence="7">
    <location>
        <begin position="1022"/>
        <end position="1058"/>
    </location>
</feature>
<feature type="compositionally biased region" description="Acidic residues" evidence="7">
    <location>
        <begin position="1078"/>
        <end position="1093"/>
    </location>
</feature>
<dbReference type="AlphaFoldDB" id="A0A5N5NPY3"/>
<dbReference type="PROSITE" id="PS50166">
    <property type="entry name" value="IMPORTIN_B_NT"/>
    <property type="match status" value="1"/>
</dbReference>
<evidence type="ECO:0000256" key="3">
    <source>
        <dbReference type="ARBA" id="ARBA00022448"/>
    </source>
</evidence>
<keyword evidence="4" id="KW-0963">Cytoplasm</keyword>
<dbReference type="PANTHER" id="PTHR10997:SF18">
    <property type="entry name" value="D-IMPORTIN 7_RANBP7"/>
    <property type="match status" value="1"/>
</dbReference>
<evidence type="ECO:0000256" key="5">
    <source>
        <dbReference type="ARBA" id="ARBA00022927"/>
    </source>
</evidence>
<dbReference type="Proteomes" id="UP000326939">
    <property type="component" value="Chromosome 2"/>
</dbReference>